<dbReference type="PIRSF" id="PIRSF001438">
    <property type="entry name" value="4pyrrol_synth_OHMeBilane_synth"/>
    <property type="match status" value="1"/>
</dbReference>
<keyword evidence="6 8" id="KW-0627">Porphyrin biosynthesis</keyword>
<dbReference type="PANTHER" id="PTHR11557">
    <property type="entry name" value="PORPHOBILINOGEN DEAMINASE"/>
    <property type="match status" value="1"/>
</dbReference>
<evidence type="ECO:0000256" key="6">
    <source>
        <dbReference type="ARBA" id="ARBA00023244"/>
    </source>
</evidence>
<evidence type="ECO:0000256" key="8">
    <source>
        <dbReference type="HAMAP-Rule" id="MF_00260"/>
    </source>
</evidence>
<comment type="similarity">
    <text evidence="3 8">Belongs to the HMBS family.</text>
</comment>
<evidence type="ECO:0000256" key="2">
    <source>
        <dbReference type="ARBA" id="ARBA00004735"/>
    </source>
</evidence>
<dbReference type="InterPro" id="IPR022417">
    <property type="entry name" value="Porphobilin_deaminase_N"/>
</dbReference>
<evidence type="ECO:0000256" key="1">
    <source>
        <dbReference type="ARBA" id="ARBA00002869"/>
    </source>
</evidence>
<dbReference type="EC" id="2.5.1.61" evidence="8"/>
<dbReference type="SUPFAM" id="SSF53850">
    <property type="entry name" value="Periplasmic binding protein-like II"/>
    <property type="match status" value="1"/>
</dbReference>
<dbReference type="CDD" id="cd13646">
    <property type="entry name" value="PBP2_EcHMBS_like"/>
    <property type="match status" value="1"/>
</dbReference>
<keyword evidence="5 8" id="KW-0808">Transferase</keyword>
<evidence type="ECO:0000259" key="9">
    <source>
        <dbReference type="Pfam" id="PF01379"/>
    </source>
</evidence>
<reference evidence="11 12" key="1">
    <citation type="submission" date="2019-10" db="EMBL/GenBank/DDBJ databases">
        <title>Comparative genomics of sulfur disproportionating microorganisms.</title>
        <authorList>
            <person name="Ward L.M."/>
            <person name="Bertran E."/>
            <person name="Johnston D."/>
        </authorList>
    </citation>
    <scope>NUCLEOTIDE SEQUENCE [LARGE SCALE GENOMIC DNA]</scope>
    <source>
        <strain evidence="11 12">DSM 14055</strain>
    </source>
</reference>
<comment type="subunit">
    <text evidence="4 8">Monomer.</text>
</comment>
<dbReference type="Pfam" id="PF03900">
    <property type="entry name" value="Porphobil_deamC"/>
    <property type="match status" value="1"/>
</dbReference>
<comment type="pathway">
    <text evidence="2">Porphyrin-containing compound metabolism; protoporphyrin-IX biosynthesis; coproporphyrinogen-III from 5-aminolevulinate: step 2/4.</text>
</comment>
<evidence type="ECO:0000256" key="3">
    <source>
        <dbReference type="ARBA" id="ARBA00005638"/>
    </source>
</evidence>
<dbReference type="Gene3D" id="3.40.190.10">
    <property type="entry name" value="Periplasmic binding protein-like II"/>
    <property type="match status" value="2"/>
</dbReference>
<dbReference type="OrthoDB" id="9810298at2"/>
<dbReference type="FunFam" id="3.40.190.10:FF:000004">
    <property type="entry name" value="Porphobilinogen deaminase"/>
    <property type="match status" value="1"/>
</dbReference>
<evidence type="ECO:0000256" key="4">
    <source>
        <dbReference type="ARBA" id="ARBA00011245"/>
    </source>
</evidence>
<keyword evidence="12" id="KW-1185">Reference proteome</keyword>
<dbReference type="AlphaFoldDB" id="A0A6N7IN28"/>
<dbReference type="GO" id="GO:0004418">
    <property type="term" value="F:hydroxymethylbilane synthase activity"/>
    <property type="evidence" value="ECO:0007669"/>
    <property type="project" value="UniProtKB-UniRule"/>
</dbReference>
<dbReference type="Proteomes" id="UP000441717">
    <property type="component" value="Unassembled WGS sequence"/>
</dbReference>
<dbReference type="SUPFAM" id="SSF54782">
    <property type="entry name" value="Porphobilinogen deaminase (hydroxymethylbilane synthase), C-terminal domain"/>
    <property type="match status" value="1"/>
</dbReference>
<evidence type="ECO:0000256" key="7">
    <source>
        <dbReference type="ARBA" id="ARBA00048169"/>
    </source>
</evidence>
<evidence type="ECO:0000313" key="12">
    <source>
        <dbReference type="Proteomes" id="UP000441717"/>
    </source>
</evidence>
<dbReference type="PROSITE" id="PS00533">
    <property type="entry name" value="PORPHOBILINOGEN_DEAM"/>
    <property type="match status" value="1"/>
</dbReference>
<feature type="modified residue" description="S-(dipyrrolylmethanemethyl)cysteine" evidence="8">
    <location>
        <position position="241"/>
    </location>
</feature>
<dbReference type="InterPro" id="IPR036803">
    <property type="entry name" value="Porphobilinogen_deaminase_C_sf"/>
</dbReference>
<gene>
    <name evidence="8 11" type="primary">hemC</name>
    <name evidence="11" type="ORF">GFC01_01775</name>
</gene>
<dbReference type="GO" id="GO:0005737">
    <property type="term" value="C:cytoplasm"/>
    <property type="evidence" value="ECO:0007669"/>
    <property type="project" value="UniProtKB-UniRule"/>
</dbReference>
<sequence>MPKEIVIGTRDSQLAMWQARWVLNQLERRYPGQPFVLRGMKTKGDHVLDVALAKIGDKGLFTKELEIALDRGEIDLAVHSMKDLPTRLPEGLAIGAFCRREYPGDVLISRRGLTLEQLPSGARVGTSSLRRTAQLLHFRPDLHMFAIRGNLTTRLKKLEELNLDALVLAYAGVHRLGMDHRITQRIPLSTCLPAVGQGSIGIEIRAGDEYIQRMLAPLDDPASRAAITAERAMMKKLEGGCQVPIGALGRVENGRLFLEGVVASLDGRQLIRERICASPHRAEEAGAMLAERLLVLGAGEILKTARQEFGIHE</sequence>
<dbReference type="FunFam" id="3.40.190.10:FF:000005">
    <property type="entry name" value="Porphobilinogen deaminase"/>
    <property type="match status" value="1"/>
</dbReference>
<comment type="cofactor">
    <cofactor evidence="8">
        <name>dipyrromethane</name>
        <dbReference type="ChEBI" id="CHEBI:60342"/>
    </cofactor>
    <text evidence="8">Binds 1 dipyrromethane group covalently.</text>
</comment>
<evidence type="ECO:0000256" key="5">
    <source>
        <dbReference type="ARBA" id="ARBA00022679"/>
    </source>
</evidence>
<dbReference type="GO" id="GO:0006782">
    <property type="term" value="P:protoporphyrinogen IX biosynthetic process"/>
    <property type="evidence" value="ECO:0007669"/>
    <property type="project" value="UniProtKB-UniRule"/>
</dbReference>
<comment type="miscellaneous">
    <text evidence="8">The porphobilinogen subunits are added to the dipyrromethane group.</text>
</comment>
<dbReference type="EMBL" id="WHYR01000003">
    <property type="protein sequence ID" value="MQL51017.1"/>
    <property type="molecule type" value="Genomic_DNA"/>
</dbReference>
<feature type="domain" description="Porphobilinogen deaminase C-terminal" evidence="10">
    <location>
        <begin position="226"/>
        <end position="294"/>
    </location>
</feature>
<accession>A0A6N7IN28</accession>
<dbReference type="RefSeq" id="WP_152944932.1">
    <property type="nucleotide sequence ID" value="NZ_WHYR01000003.1"/>
</dbReference>
<name>A0A6N7IN28_9FIRM</name>
<comment type="function">
    <text evidence="1 8">Tetrapolymerization of the monopyrrole PBG into the hydroxymethylbilane pre-uroporphyrinogen in several discrete steps.</text>
</comment>
<dbReference type="InterPro" id="IPR000860">
    <property type="entry name" value="HemC"/>
</dbReference>
<dbReference type="PANTHER" id="PTHR11557:SF0">
    <property type="entry name" value="PORPHOBILINOGEN DEAMINASE"/>
    <property type="match status" value="1"/>
</dbReference>
<dbReference type="Pfam" id="PF01379">
    <property type="entry name" value="Porphobil_deam"/>
    <property type="match status" value="1"/>
</dbReference>
<comment type="caution">
    <text evidence="11">The sequence shown here is derived from an EMBL/GenBank/DDBJ whole genome shotgun (WGS) entry which is preliminary data.</text>
</comment>
<evidence type="ECO:0000313" key="11">
    <source>
        <dbReference type="EMBL" id="MQL51017.1"/>
    </source>
</evidence>
<dbReference type="NCBIfam" id="TIGR00212">
    <property type="entry name" value="hemC"/>
    <property type="match status" value="1"/>
</dbReference>
<dbReference type="InterPro" id="IPR022419">
    <property type="entry name" value="Porphobilin_deaminase_cofac_BS"/>
</dbReference>
<comment type="catalytic activity">
    <reaction evidence="7 8">
        <text>4 porphobilinogen + H2O = hydroxymethylbilane + 4 NH4(+)</text>
        <dbReference type="Rhea" id="RHEA:13185"/>
        <dbReference type="ChEBI" id="CHEBI:15377"/>
        <dbReference type="ChEBI" id="CHEBI:28938"/>
        <dbReference type="ChEBI" id="CHEBI:57845"/>
        <dbReference type="ChEBI" id="CHEBI:58126"/>
        <dbReference type="EC" id="2.5.1.61"/>
    </reaction>
</comment>
<dbReference type="PRINTS" id="PR00151">
    <property type="entry name" value="PORPHBDMNASE"/>
</dbReference>
<organism evidence="11 12">
    <name type="scientific">Desulfofundulus thermobenzoicus</name>
    <dbReference type="NCBI Taxonomy" id="29376"/>
    <lineage>
        <taxon>Bacteria</taxon>
        <taxon>Bacillati</taxon>
        <taxon>Bacillota</taxon>
        <taxon>Clostridia</taxon>
        <taxon>Eubacteriales</taxon>
        <taxon>Peptococcaceae</taxon>
        <taxon>Desulfofundulus</taxon>
    </lineage>
</organism>
<dbReference type="InterPro" id="IPR022418">
    <property type="entry name" value="Porphobilinogen_deaminase_C"/>
</dbReference>
<feature type="domain" description="Porphobilinogen deaminase N-terminal" evidence="9">
    <location>
        <begin position="5"/>
        <end position="212"/>
    </location>
</feature>
<protein>
    <recommendedName>
        <fullName evidence="8">Porphobilinogen deaminase</fullName>
        <shortName evidence="8">PBG</shortName>
        <ecNumber evidence="8">2.5.1.61</ecNumber>
    </recommendedName>
    <alternativeName>
        <fullName evidence="8">Hydroxymethylbilane synthase</fullName>
        <shortName evidence="8">HMBS</shortName>
    </alternativeName>
    <alternativeName>
        <fullName evidence="8">Pre-uroporphyrinogen synthase</fullName>
    </alternativeName>
</protein>
<evidence type="ECO:0000259" key="10">
    <source>
        <dbReference type="Pfam" id="PF03900"/>
    </source>
</evidence>
<dbReference type="Gene3D" id="3.30.160.40">
    <property type="entry name" value="Porphobilinogen deaminase, C-terminal domain"/>
    <property type="match status" value="1"/>
</dbReference>
<dbReference type="HAMAP" id="MF_00260">
    <property type="entry name" value="Porphobil_deam"/>
    <property type="match status" value="1"/>
</dbReference>
<proteinExistence type="inferred from homology"/>